<feature type="region of interest" description="Disordered" evidence="1">
    <location>
        <begin position="178"/>
        <end position="207"/>
    </location>
</feature>
<proteinExistence type="predicted"/>
<dbReference type="EMBL" id="JOPA01000068">
    <property type="protein sequence ID" value="OUI89873.1"/>
    <property type="molecule type" value="Genomic_DNA"/>
</dbReference>
<dbReference type="GO" id="GO:0004540">
    <property type="term" value="F:RNA nuclease activity"/>
    <property type="evidence" value="ECO:0007669"/>
    <property type="project" value="InterPro"/>
</dbReference>
<organism evidence="3 4">
    <name type="scientific">Acetobacter indonesiensis</name>
    <dbReference type="NCBI Taxonomy" id="104101"/>
    <lineage>
        <taxon>Bacteria</taxon>
        <taxon>Pseudomonadati</taxon>
        <taxon>Pseudomonadota</taxon>
        <taxon>Alphaproteobacteria</taxon>
        <taxon>Acetobacterales</taxon>
        <taxon>Acetobacteraceae</taxon>
        <taxon>Acetobacter</taxon>
    </lineage>
</organism>
<protein>
    <recommendedName>
        <fullName evidence="2">Colicin E5 ribonuclease domain-containing protein</fullName>
    </recommendedName>
</protein>
<feature type="region of interest" description="Disordered" evidence="1">
    <location>
        <begin position="25"/>
        <end position="154"/>
    </location>
</feature>
<dbReference type="InterPro" id="IPR021964">
    <property type="entry name" value="Colicin_E5_C"/>
</dbReference>
<evidence type="ECO:0000313" key="3">
    <source>
        <dbReference type="EMBL" id="OUI89873.1"/>
    </source>
</evidence>
<dbReference type="SUPFAM" id="SSF102824">
    <property type="entry name" value="Colicin D/E5 nuclease domain"/>
    <property type="match status" value="1"/>
</dbReference>
<feature type="domain" description="Colicin E5 ribonuclease" evidence="2">
    <location>
        <begin position="155"/>
        <end position="239"/>
    </location>
</feature>
<reference evidence="4" key="1">
    <citation type="submission" date="2014-06" db="EMBL/GenBank/DDBJ databases">
        <authorList>
            <person name="Winans N.J."/>
            <person name="Newell P.D."/>
            <person name="Douglas A.E."/>
        </authorList>
    </citation>
    <scope>NUCLEOTIDE SEQUENCE [LARGE SCALE GENOMIC DNA]</scope>
</reference>
<dbReference type="InterPro" id="IPR038233">
    <property type="entry name" value="Colicin_D/E5_nuclease"/>
</dbReference>
<feature type="compositionally biased region" description="Low complexity" evidence="1">
    <location>
        <begin position="112"/>
        <end position="126"/>
    </location>
</feature>
<feature type="compositionally biased region" description="Polar residues" evidence="1">
    <location>
        <begin position="97"/>
        <end position="109"/>
    </location>
</feature>
<sequence>TVKESDSLTKQLINDAIQAQVFSVEPVGSENNEPVSGSANSQVDASSSLEVAGNDTQNPAGVTTQVYKRGSPKDPYANYTANPGFGSSEKNDPDASAQYSIKENVTGYSPDSAGSAVSVSGEGTVAPESEGGSLSKEDEQTPLRNDVVNNKNGFSIDGKIREQMAGRGWTDAGIEKIIEKGPTGTSTDKRSASKAPDGVPRDDTATVYGNKSGYIVINDRTGEVVQLSDKNDKSWIPDGRIKWK</sequence>
<dbReference type="InterPro" id="IPR038234">
    <property type="entry name" value="Colicin_E5_C_sf"/>
</dbReference>
<dbReference type="Pfam" id="PF12106">
    <property type="entry name" value="Colicin_E5"/>
    <property type="match status" value="1"/>
</dbReference>
<dbReference type="Gene3D" id="3.30.2310.30">
    <property type="match status" value="1"/>
</dbReference>
<feature type="compositionally biased region" description="Polar residues" evidence="1">
    <location>
        <begin position="29"/>
        <end position="66"/>
    </location>
</feature>
<name>A0A252AK71_9PROT</name>
<gene>
    <name evidence="3" type="ORF">HK17_15325</name>
</gene>
<dbReference type="AlphaFoldDB" id="A0A252AK71"/>
<accession>A0A252AK71</accession>
<dbReference type="Proteomes" id="UP000194641">
    <property type="component" value="Unassembled WGS sequence"/>
</dbReference>
<evidence type="ECO:0000256" key="1">
    <source>
        <dbReference type="SAM" id="MobiDB-lite"/>
    </source>
</evidence>
<evidence type="ECO:0000313" key="4">
    <source>
        <dbReference type="Proteomes" id="UP000194641"/>
    </source>
</evidence>
<evidence type="ECO:0000259" key="2">
    <source>
        <dbReference type="Pfam" id="PF12106"/>
    </source>
</evidence>
<feature type="non-terminal residue" evidence="3">
    <location>
        <position position="1"/>
    </location>
</feature>
<comment type="caution">
    <text evidence="3">The sequence shown here is derived from an EMBL/GenBank/DDBJ whole genome shotgun (WGS) entry which is preliminary data.</text>
</comment>
<dbReference type="RefSeq" id="WP_218777661.1">
    <property type="nucleotide sequence ID" value="NZ_JOPA01000068.1"/>
</dbReference>